<reference evidence="4 5" key="1">
    <citation type="submission" date="2019-06" db="EMBL/GenBank/DDBJ databases">
        <title>New taxonomy in bacterial strain CC-CFT640, isolated from vineyard.</title>
        <authorList>
            <person name="Lin S.-Y."/>
            <person name="Tsai C.-F."/>
            <person name="Young C.-C."/>
        </authorList>
    </citation>
    <scope>NUCLEOTIDE SEQUENCE [LARGE SCALE GENOMIC DNA]</scope>
    <source>
        <strain evidence="4 5">CC-CFT640</strain>
    </source>
</reference>
<feature type="domain" description="NAD-dependent epimerase/dehydratase" evidence="3">
    <location>
        <begin position="13"/>
        <end position="244"/>
    </location>
</feature>
<organism evidence="4 5">
    <name type="scientific">Vineibacter terrae</name>
    <dbReference type="NCBI Taxonomy" id="2586908"/>
    <lineage>
        <taxon>Bacteria</taxon>
        <taxon>Pseudomonadati</taxon>
        <taxon>Pseudomonadota</taxon>
        <taxon>Alphaproteobacteria</taxon>
        <taxon>Hyphomicrobiales</taxon>
        <taxon>Vineibacter</taxon>
    </lineage>
</organism>
<dbReference type="Pfam" id="PF01370">
    <property type="entry name" value="Epimerase"/>
    <property type="match status" value="1"/>
</dbReference>
<dbReference type="RefSeq" id="WP_147847012.1">
    <property type="nucleotide sequence ID" value="NZ_VDUZ01000010.1"/>
</dbReference>
<sequence length="320" mass="33259">MTTSPSDAPCASVVVVGGRGFVGSHIVRALLAAGHRPHVLGPAMDCDLLADLAGRIDETVGSLEDQALVRTVLARVRPASVVCCAAFGAGREGLMRSGERDADRAFAVNVDGLRHLLDAAAAAGVERVVWTSSTVVYGPAGDYGAARVDEDAAKRPRTVYGLTKHLAEEAAAFAARRHGMPIAGLRLPLVLGPGLWYDGAAAGLMGLLRATPAGGTHRIAFHDQPIDLMHVRDAAAACLVALACTPPLSGAYNINGFTASVPEIIARLRVRRPDLLVTHDIAPPGALFPLVSDARFCRDTGFTPAIDLAGLIDDMASVTA</sequence>
<gene>
    <name evidence="4" type="ORF">FHP25_11175</name>
</gene>
<keyword evidence="5" id="KW-1185">Reference proteome</keyword>
<evidence type="ECO:0000256" key="2">
    <source>
        <dbReference type="ARBA" id="ARBA00023277"/>
    </source>
</evidence>
<dbReference type="Proteomes" id="UP000321638">
    <property type="component" value="Unassembled WGS sequence"/>
</dbReference>
<dbReference type="AlphaFoldDB" id="A0A5C8PQ78"/>
<dbReference type="InterPro" id="IPR001509">
    <property type="entry name" value="Epimerase_deHydtase"/>
</dbReference>
<evidence type="ECO:0000256" key="1">
    <source>
        <dbReference type="ARBA" id="ARBA00022857"/>
    </source>
</evidence>
<evidence type="ECO:0000259" key="3">
    <source>
        <dbReference type="Pfam" id="PF01370"/>
    </source>
</evidence>
<dbReference type="EMBL" id="VDUZ01000010">
    <property type="protein sequence ID" value="TXL76748.1"/>
    <property type="molecule type" value="Genomic_DNA"/>
</dbReference>
<dbReference type="SUPFAM" id="SSF51735">
    <property type="entry name" value="NAD(P)-binding Rossmann-fold domains"/>
    <property type="match status" value="1"/>
</dbReference>
<protein>
    <submittedName>
        <fullName evidence="4">NAD(P)-dependent oxidoreductase</fullName>
    </submittedName>
</protein>
<comment type="caution">
    <text evidence="4">The sequence shown here is derived from an EMBL/GenBank/DDBJ whole genome shotgun (WGS) entry which is preliminary data.</text>
</comment>
<dbReference type="OrthoDB" id="9795501at2"/>
<dbReference type="PANTHER" id="PTHR43103">
    <property type="entry name" value="NUCLEOSIDE-DIPHOSPHATE-SUGAR EPIMERASE"/>
    <property type="match status" value="1"/>
</dbReference>
<keyword evidence="1" id="KW-0521">NADP</keyword>
<keyword evidence="2" id="KW-0119">Carbohydrate metabolism</keyword>
<accession>A0A5C8PQ78</accession>
<dbReference type="PANTHER" id="PTHR43103:SF3">
    <property type="entry name" value="ADP-L-GLYCERO-D-MANNO-HEPTOSE-6-EPIMERASE"/>
    <property type="match status" value="1"/>
</dbReference>
<proteinExistence type="predicted"/>
<dbReference type="InterPro" id="IPR036291">
    <property type="entry name" value="NAD(P)-bd_dom_sf"/>
</dbReference>
<evidence type="ECO:0000313" key="4">
    <source>
        <dbReference type="EMBL" id="TXL76748.1"/>
    </source>
</evidence>
<name>A0A5C8PQ78_9HYPH</name>
<dbReference type="Gene3D" id="3.40.50.720">
    <property type="entry name" value="NAD(P)-binding Rossmann-like Domain"/>
    <property type="match status" value="1"/>
</dbReference>
<evidence type="ECO:0000313" key="5">
    <source>
        <dbReference type="Proteomes" id="UP000321638"/>
    </source>
</evidence>